<dbReference type="AlphaFoldDB" id="A0AAV2WMU9"/>
<gene>
    <name evidence="2" type="ORF">BN1047_03584</name>
</gene>
<name>A0AAV2WMU9_MYCNE</name>
<feature type="domain" description="Conserved hypothetical protein CHP02391" evidence="1">
    <location>
        <begin position="123"/>
        <end position="246"/>
    </location>
</feature>
<evidence type="ECO:0000259" key="1">
    <source>
        <dbReference type="Pfam" id="PF09509"/>
    </source>
</evidence>
<sequence>MPETVNREWAREVLTWWIEQGDAALAALDRFGSVDTHTYCEAGPATDAMLGREMQTRRVIGLVLGIKSVGPLIEQLKTRNARNLVELRAGIDLARRALGHLATSAETERHIFGTSAPTMSADSLHAVVWDAAAKLWRDEHHESAVQRAATFLNAHVQDRTGRRDVSDSALMAQVFSLSPPEAGKPRLRWPGDDMDLTVRAMRTGLLQFSQGCFAAIRNPATHGTADIAPQEALEQLAVLSTLARWIDQCILLKAP</sequence>
<reference evidence="2" key="2">
    <citation type="submission" date="2015-09" db="EMBL/GenBank/DDBJ databases">
        <title>Draft genome sequence of Mycobacterium neoaurum DSM 44074.</title>
        <authorList>
            <person name="Croce O."/>
            <person name="Robert C."/>
            <person name="Raoult D."/>
            <person name="Drancourt M."/>
        </authorList>
    </citation>
    <scope>NUCLEOTIDE SEQUENCE</scope>
    <source>
        <strain evidence="2">DSM 44074</strain>
    </source>
</reference>
<accession>A0AAV2WMU9</accession>
<reference evidence="2" key="1">
    <citation type="submission" date="2014-05" db="EMBL/GenBank/DDBJ databases">
        <authorList>
            <person name="Urmite Genomes"/>
        </authorList>
    </citation>
    <scope>NUCLEOTIDE SEQUENCE</scope>
    <source>
        <strain evidence="2">DSM 44074</strain>
    </source>
</reference>
<protein>
    <recommendedName>
        <fullName evidence="1">Conserved hypothetical protein CHP02391 domain-containing protein</fullName>
    </recommendedName>
</protein>
<dbReference type="Pfam" id="PF09509">
    <property type="entry name" value="Hypoth_Ymh"/>
    <property type="match status" value="1"/>
</dbReference>
<dbReference type="Proteomes" id="UP000028864">
    <property type="component" value="Unassembled WGS sequence"/>
</dbReference>
<evidence type="ECO:0000313" key="3">
    <source>
        <dbReference type="Proteomes" id="UP000028864"/>
    </source>
</evidence>
<evidence type="ECO:0000313" key="2">
    <source>
        <dbReference type="EMBL" id="CDQ45684.1"/>
    </source>
</evidence>
<dbReference type="EMBL" id="LK021339">
    <property type="protein sequence ID" value="CDQ45684.1"/>
    <property type="molecule type" value="Genomic_DNA"/>
</dbReference>
<dbReference type="InterPro" id="IPR012654">
    <property type="entry name" value="CHP02391"/>
</dbReference>
<dbReference type="RefSeq" id="WP_199900932.1">
    <property type="nucleotide sequence ID" value="NZ_LK021339.1"/>
</dbReference>
<organism evidence="2 3">
    <name type="scientific">Mycolicibacterium neoaurum</name>
    <name type="common">Mycobacterium neoaurum</name>
    <dbReference type="NCBI Taxonomy" id="1795"/>
    <lineage>
        <taxon>Bacteria</taxon>
        <taxon>Bacillati</taxon>
        <taxon>Actinomycetota</taxon>
        <taxon>Actinomycetes</taxon>
        <taxon>Mycobacteriales</taxon>
        <taxon>Mycobacteriaceae</taxon>
        <taxon>Mycolicibacterium</taxon>
    </lineage>
</organism>
<proteinExistence type="predicted"/>